<name>A0A7T8JW85_CALRO</name>
<sequence>MDEEEEEEECLGEEEEEEEIEETEHEEHERQKREKKPAKETAGNSNAGGNCFSSPLSPYISPSSSVYSSPLLSSHHLPSPLVSPYSHMSLLSNLRSLPKQQQPPPHSTTSQNIQMQSTQEQHHVHPSFTIDPSVK</sequence>
<evidence type="ECO:0000313" key="2">
    <source>
        <dbReference type="EMBL" id="QQP36759.1"/>
    </source>
</evidence>
<dbReference type="EMBL" id="CP045905">
    <property type="protein sequence ID" value="QQP36759.1"/>
    <property type="molecule type" value="Genomic_DNA"/>
</dbReference>
<proteinExistence type="predicted"/>
<dbReference type="Proteomes" id="UP000595437">
    <property type="component" value="Chromosome 16"/>
</dbReference>
<dbReference type="AlphaFoldDB" id="A0A7T8JW85"/>
<feature type="compositionally biased region" description="Acidic residues" evidence="1">
    <location>
        <begin position="1"/>
        <end position="24"/>
    </location>
</feature>
<feature type="compositionally biased region" description="Polar residues" evidence="1">
    <location>
        <begin position="107"/>
        <end position="119"/>
    </location>
</feature>
<feature type="region of interest" description="Disordered" evidence="1">
    <location>
        <begin position="1"/>
        <end position="135"/>
    </location>
</feature>
<reference evidence="3" key="1">
    <citation type="submission" date="2021-01" db="EMBL/GenBank/DDBJ databases">
        <title>Caligus Genome Assembly.</title>
        <authorList>
            <person name="Gallardo-Escarate C."/>
        </authorList>
    </citation>
    <scope>NUCLEOTIDE SEQUENCE [LARGE SCALE GENOMIC DNA]</scope>
</reference>
<feature type="compositionally biased region" description="Low complexity" evidence="1">
    <location>
        <begin position="53"/>
        <end position="87"/>
    </location>
</feature>
<keyword evidence="3" id="KW-1185">Reference proteome</keyword>
<evidence type="ECO:0000313" key="3">
    <source>
        <dbReference type="Proteomes" id="UP000595437"/>
    </source>
</evidence>
<feature type="compositionally biased region" description="Polar residues" evidence="1">
    <location>
        <begin position="89"/>
        <end position="99"/>
    </location>
</feature>
<accession>A0A7T8JW85</accession>
<organism evidence="2 3">
    <name type="scientific">Caligus rogercresseyi</name>
    <name type="common">Sea louse</name>
    <dbReference type="NCBI Taxonomy" id="217165"/>
    <lineage>
        <taxon>Eukaryota</taxon>
        <taxon>Metazoa</taxon>
        <taxon>Ecdysozoa</taxon>
        <taxon>Arthropoda</taxon>
        <taxon>Crustacea</taxon>
        <taxon>Multicrustacea</taxon>
        <taxon>Hexanauplia</taxon>
        <taxon>Copepoda</taxon>
        <taxon>Siphonostomatoida</taxon>
        <taxon>Caligidae</taxon>
        <taxon>Caligus</taxon>
    </lineage>
</organism>
<feature type="compositionally biased region" description="Polar residues" evidence="1">
    <location>
        <begin position="42"/>
        <end position="52"/>
    </location>
</feature>
<evidence type="ECO:0000256" key="1">
    <source>
        <dbReference type="SAM" id="MobiDB-lite"/>
    </source>
</evidence>
<gene>
    <name evidence="2" type="ORF">FKW44_021952</name>
</gene>
<protein>
    <submittedName>
        <fullName evidence="2">Uncharacterized protein</fullName>
    </submittedName>
</protein>